<name>A0A0N0NMA4_9EURO</name>
<keyword evidence="3 6" id="KW-0378">Hydrolase</keyword>
<dbReference type="PANTHER" id="PTHR22726">
    <property type="entry name" value="METALLOENDOPEPTIDASE OMA1"/>
    <property type="match status" value="1"/>
</dbReference>
<proteinExistence type="inferred from homology"/>
<dbReference type="Pfam" id="PF01435">
    <property type="entry name" value="Peptidase_M48"/>
    <property type="match status" value="1"/>
</dbReference>
<dbReference type="GeneID" id="28732062"/>
<keyword evidence="1 6" id="KW-0645">Protease</keyword>
<feature type="region of interest" description="Disordered" evidence="7">
    <location>
        <begin position="322"/>
        <end position="350"/>
    </location>
</feature>
<protein>
    <submittedName>
        <fullName evidence="9">Mitochondrial metalloendopeptidase OMA1</fullName>
    </submittedName>
</protein>
<comment type="cofactor">
    <cofactor evidence="6">
        <name>Zn(2+)</name>
        <dbReference type="ChEBI" id="CHEBI:29105"/>
    </cofactor>
    <text evidence="6">Binds 1 zinc ion per subunit.</text>
</comment>
<dbReference type="Gene3D" id="3.30.2010.10">
    <property type="entry name" value="Metalloproteases ('zincins'), catalytic domain"/>
    <property type="match status" value="1"/>
</dbReference>
<evidence type="ECO:0000313" key="10">
    <source>
        <dbReference type="Proteomes" id="UP000038010"/>
    </source>
</evidence>
<dbReference type="AlphaFoldDB" id="A0A0N0NMA4"/>
<organism evidence="9 10">
    <name type="scientific">Cyphellophora attinorum</name>
    <dbReference type="NCBI Taxonomy" id="1664694"/>
    <lineage>
        <taxon>Eukaryota</taxon>
        <taxon>Fungi</taxon>
        <taxon>Dikarya</taxon>
        <taxon>Ascomycota</taxon>
        <taxon>Pezizomycotina</taxon>
        <taxon>Eurotiomycetes</taxon>
        <taxon>Chaetothyriomycetidae</taxon>
        <taxon>Chaetothyriales</taxon>
        <taxon>Cyphellophoraceae</taxon>
        <taxon>Cyphellophora</taxon>
    </lineage>
</organism>
<dbReference type="GO" id="GO:0004222">
    <property type="term" value="F:metalloendopeptidase activity"/>
    <property type="evidence" value="ECO:0007669"/>
    <property type="project" value="InterPro"/>
</dbReference>
<dbReference type="GO" id="GO:0046872">
    <property type="term" value="F:metal ion binding"/>
    <property type="evidence" value="ECO:0007669"/>
    <property type="project" value="UniProtKB-KW"/>
</dbReference>
<evidence type="ECO:0000256" key="2">
    <source>
        <dbReference type="ARBA" id="ARBA00022723"/>
    </source>
</evidence>
<evidence type="ECO:0000259" key="8">
    <source>
        <dbReference type="Pfam" id="PF01435"/>
    </source>
</evidence>
<feature type="domain" description="Peptidase M48" evidence="8">
    <location>
        <begin position="131"/>
        <end position="292"/>
    </location>
</feature>
<dbReference type="GO" id="GO:0016020">
    <property type="term" value="C:membrane"/>
    <property type="evidence" value="ECO:0007669"/>
    <property type="project" value="TreeGrafter"/>
</dbReference>
<dbReference type="GO" id="GO:0051603">
    <property type="term" value="P:proteolysis involved in protein catabolic process"/>
    <property type="evidence" value="ECO:0007669"/>
    <property type="project" value="TreeGrafter"/>
</dbReference>
<dbReference type="RefSeq" id="XP_018000081.1">
    <property type="nucleotide sequence ID" value="XM_018140182.1"/>
</dbReference>
<dbReference type="VEuPathDB" id="FungiDB:AB675_11345"/>
<dbReference type="PANTHER" id="PTHR22726:SF1">
    <property type="entry name" value="METALLOENDOPEPTIDASE OMA1, MITOCHONDRIAL"/>
    <property type="match status" value="1"/>
</dbReference>
<evidence type="ECO:0000256" key="1">
    <source>
        <dbReference type="ARBA" id="ARBA00022670"/>
    </source>
</evidence>
<evidence type="ECO:0000256" key="5">
    <source>
        <dbReference type="ARBA" id="ARBA00023049"/>
    </source>
</evidence>
<evidence type="ECO:0000313" key="9">
    <source>
        <dbReference type="EMBL" id="KPI40118.1"/>
    </source>
</evidence>
<dbReference type="InterPro" id="IPR051156">
    <property type="entry name" value="Mito/Outer_Membr_Metalloprot"/>
</dbReference>
<keyword evidence="5 6" id="KW-0482">Metalloprotease</keyword>
<evidence type="ECO:0000256" key="7">
    <source>
        <dbReference type="SAM" id="MobiDB-lite"/>
    </source>
</evidence>
<comment type="similarity">
    <text evidence="6">Belongs to the peptidase M48 family.</text>
</comment>
<evidence type="ECO:0000256" key="6">
    <source>
        <dbReference type="RuleBase" id="RU003983"/>
    </source>
</evidence>
<keyword evidence="10" id="KW-1185">Reference proteome</keyword>
<reference evidence="9 10" key="1">
    <citation type="submission" date="2015-06" db="EMBL/GenBank/DDBJ databases">
        <title>Draft genome of the ant-associated black yeast Phialophora attae CBS 131958.</title>
        <authorList>
            <person name="Moreno L.F."/>
            <person name="Stielow B.J."/>
            <person name="de Hoog S."/>
            <person name="Vicente V.A."/>
            <person name="Weiss V.A."/>
            <person name="de Vries M."/>
            <person name="Cruz L.M."/>
            <person name="Souza E.M."/>
        </authorList>
    </citation>
    <scope>NUCLEOTIDE SEQUENCE [LARGE SCALE GENOMIC DNA]</scope>
    <source>
        <strain evidence="9 10">CBS 131958</strain>
    </source>
</reference>
<evidence type="ECO:0000256" key="4">
    <source>
        <dbReference type="ARBA" id="ARBA00022833"/>
    </source>
</evidence>
<dbReference type="EMBL" id="LFJN01000013">
    <property type="protein sequence ID" value="KPI40118.1"/>
    <property type="molecule type" value="Genomic_DNA"/>
</dbReference>
<comment type="caution">
    <text evidence="9">The sequence shown here is derived from an EMBL/GenBank/DDBJ whole genome shotgun (WGS) entry which is preliminary data.</text>
</comment>
<accession>A0A0N0NMA4</accession>
<dbReference type="InterPro" id="IPR001915">
    <property type="entry name" value="Peptidase_M48"/>
</dbReference>
<dbReference type="Proteomes" id="UP000038010">
    <property type="component" value="Unassembled WGS sequence"/>
</dbReference>
<keyword evidence="4 6" id="KW-0862">Zinc</keyword>
<evidence type="ECO:0000256" key="3">
    <source>
        <dbReference type="ARBA" id="ARBA00022801"/>
    </source>
</evidence>
<feature type="compositionally biased region" description="Basic and acidic residues" evidence="7">
    <location>
        <begin position="322"/>
        <end position="332"/>
    </location>
</feature>
<dbReference type="STRING" id="1664694.A0A0N0NMA4"/>
<keyword evidence="2" id="KW-0479">Metal-binding</keyword>
<dbReference type="CDD" id="cd07331">
    <property type="entry name" value="M48C_Oma1_like"/>
    <property type="match status" value="1"/>
</dbReference>
<dbReference type="OrthoDB" id="7464992at2759"/>
<sequence length="350" mass="39229">MQAFRLGLRTAFRATARSVPRRPPAQFLQPAQQTRFASRYQRFGNKNDGSQQSWSRFGPAYRVQYIWRNYRTTILLVSGGGVVVYAWNQESVPVTGRRRFNVVPPDLEKQIAGGQYDQIVSQFKGQILPPEHPYTQLWKVHVIDDPDMMNAFVIPGGKVFVFTGILPICKDEDGVAAVLGHEIAHNVAHHVSERMSQSVITMAFALVVSLLLDVSGGLAQDVASLLLSMPNSRTQEKEADHIGLLMMAEACYDPKSAIDLWTRMAEKEKGAPPQFMSTHPTSYNRRELIRGWIPQAEAKFEEGGCAATFQHKQGFMQAARMRDSGQRGERRAIPVQQRPSGSGGDDDYFF</sequence>
<gene>
    <name evidence="9" type="ORF">AB675_11345</name>
</gene>